<dbReference type="Proteomes" id="UP000242205">
    <property type="component" value="Chromosome"/>
</dbReference>
<keyword evidence="5" id="KW-0406">Ion transport</keyword>
<evidence type="ECO:0000256" key="1">
    <source>
        <dbReference type="ARBA" id="ARBA00004141"/>
    </source>
</evidence>
<feature type="transmembrane region" description="Helical" evidence="11">
    <location>
        <begin position="97"/>
        <end position="119"/>
    </location>
</feature>
<dbReference type="AlphaFoldDB" id="A0A2I6SAW4"/>
<dbReference type="PANTHER" id="PTHR43427">
    <property type="entry name" value="CHLORIDE CHANNEL PROTEIN CLC-E"/>
    <property type="match status" value="1"/>
</dbReference>
<dbReference type="Pfam" id="PF00654">
    <property type="entry name" value="Voltage_CLC"/>
    <property type="match status" value="1"/>
</dbReference>
<evidence type="ECO:0000256" key="10">
    <source>
        <dbReference type="SAM" id="MobiDB-lite"/>
    </source>
</evidence>
<dbReference type="InterPro" id="IPR001807">
    <property type="entry name" value="ClC"/>
</dbReference>
<keyword evidence="2" id="KW-0813">Transport</keyword>
<evidence type="ECO:0000256" key="5">
    <source>
        <dbReference type="ARBA" id="ARBA00023065"/>
    </source>
</evidence>
<organism evidence="12 13">
    <name type="scientific">Pseudazoarcus pumilus</name>
    <dbReference type="NCBI Taxonomy" id="2067960"/>
    <lineage>
        <taxon>Bacteria</taxon>
        <taxon>Pseudomonadati</taxon>
        <taxon>Pseudomonadota</taxon>
        <taxon>Betaproteobacteria</taxon>
        <taxon>Rhodocyclales</taxon>
        <taxon>Zoogloeaceae</taxon>
        <taxon>Pseudazoarcus</taxon>
    </lineage>
</organism>
<evidence type="ECO:0000256" key="6">
    <source>
        <dbReference type="ARBA" id="ARBA00023136"/>
    </source>
</evidence>
<evidence type="ECO:0000256" key="11">
    <source>
        <dbReference type="SAM" id="Phobius"/>
    </source>
</evidence>
<protein>
    <submittedName>
        <fullName evidence="12">Chloride channel protein</fullName>
    </submittedName>
</protein>
<evidence type="ECO:0000256" key="9">
    <source>
        <dbReference type="ARBA" id="ARBA00023303"/>
    </source>
</evidence>
<evidence type="ECO:0000256" key="4">
    <source>
        <dbReference type="ARBA" id="ARBA00022989"/>
    </source>
</evidence>
<evidence type="ECO:0000256" key="7">
    <source>
        <dbReference type="ARBA" id="ARBA00023173"/>
    </source>
</evidence>
<feature type="transmembrane region" description="Helical" evidence="11">
    <location>
        <begin position="265"/>
        <end position="284"/>
    </location>
</feature>
<dbReference type="InterPro" id="IPR050368">
    <property type="entry name" value="ClC-type_chloride_channel"/>
</dbReference>
<feature type="transmembrane region" description="Helical" evidence="11">
    <location>
        <begin position="328"/>
        <end position="347"/>
    </location>
</feature>
<accession>A0A2I6SAW4</accession>
<reference evidence="12 13" key="1">
    <citation type="submission" date="2018-01" db="EMBL/GenBank/DDBJ databases">
        <authorList>
            <person name="Fu G.-Y."/>
        </authorList>
    </citation>
    <scope>NUCLEOTIDE SEQUENCE [LARGE SCALE GENOMIC DNA]</scope>
    <source>
        <strain evidence="12 13">SY39</strain>
    </source>
</reference>
<comment type="subcellular location">
    <subcellularLocation>
        <location evidence="1">Membrane</location>
        <topology evidence="1">Multi-pass membrane protein</topology>
    </subcellularLocation>
</comment>
<feature type="transmembrane region" description="Helical" evidence="11">
    <location>
        <begin position="304"/>
        <end position="321"/>
    </location>
</feature>
<sequence length="502" mass="53107">MPWLSLRRWRQRFLLVGAALLAGLICILFAIGAEVAIAAHRELMQRAPWLSLIIAPLGFAFLVWIAHRVIPGTLGSGIPQAVAASITDNRRVREKLLSLRIAIAKVFLTLGALLCGGSVGREGPSVQIGASVLHVLYGRRRKNRIASSRDLIVAGSGAGVAAAFNTPLGGIMFAIEEMCRYRAFQANSTTLTSVIFAGLMSLAVLGSYTYFGRTPTTLDWPGGLWPVLACGAIGGLLGGMFSRILIATSRGLPGAVGRFATSRPVLFAGACGLATAIVGMASGGLTYGTGYDETRDALEGISPLPMYFLLAKMFVIWLVFVSRIPGGIFAPAVAVGAGLGANVASFLPPDQAAAVLALGMVAFLSAMTQTPITSFVIVMEMTANHHMLLPLMATSVIAHAFSRTVSPVPLYQALSYTLLRNTQEIVRKENLERQRQKAEATAVIDATEKALSGHETSAPAVPDAHPGEVTAHPAPPAPEAAAQDPPEARKKPPRRRRKPPDP</sequence>
<feature type="transmembrane region" description="Helical" evidence="11">
    <location>
        <begin position="353"/>
        <end position="378"/>
    </location>
</feature>
<keyword evidence="7" id="KW-0869">Chloride channel</keyword>
<dbReference type="InterPro" id="IPR014743">
    <property type="entry name" value="Cl-channel_core"/>
</dbReference>
<keyword evidence="8" id="KW-0868">Chloride</keyword>
<name>A0A2I6SAW4_9RHOO</name>
<evidence type="ECO:0000256" key="3">
    <source>
        <dbReference type="ARBA" id="ARBA00022692"/>
    </source>
</evidence>
<keyword evidence="3 11" id="KW-0812">Transmembrane</keyword>
<evidence type="ECO:0000313" key="13">
    <source>
        <dbReference type="Proteomes" id="UP000242205"/>
    </source>
</evidence>
<dbReference type="GO" id="GO:0005254">
    <property type="term" value="F:chloride channel activity"/>
    <property type="evidence" value="ECO:0007669"/>
    <property type="project" value="UniProtKB-KW"/>
</dbReference>
<dbReference type="EMBL" id="CP025682">
    <property type="protein sequence ID" value="AUN96401.1"/>
    <property type="molecule type" value="Genomic_DNA"/>
</dbReference>
<keyword evidence="4 11" id="KW-1133">Transmembrane helix</keyword>
<feature type="transmembrane region" description="Helical" evidence="11">
    <location>
        <begin position="48"/>
        <end position="66"/>
    </location>
</feature>
<dbReference type="Gene3D" id="1.10.3080.10">
    <property type="entry name" value="Clc chloride channel"/>
    <property type="match status" value="1"/>
</dbReference>
<evidence type="ECO:0000256" key="2">
    <source>
        <dbReference type="ARBA" id="ARBA00022448"/>
    </source>
</evidence>
<dbReference type="PRINTS" id="PR00762">
    <property type="entry name" value="CLCHANNEL"/>
</dbReference>
<dbReference type="PANTHER" id="PTHR43427:SF6">
    <property type="entry name" value="CHLORIDE CHANNEL PROTEIN CLC-E"/>
    <property type="match status" value="1"/>
</dbReference>
<gene>
    <name evidence="12" type="ORF">C0099_08395</name>
</gene>
<feature type="transmembrane region" description="Helical" evidence="11">
    <location>
        <begin position="187"/>
        <end position="211"/>
    </location>
</feature>
<keyword evidence="9" id="KW-0407">Ion channel</keyword>
<feature type="compositionally biased region" description="Basic residues" evidence="10">
    <location>
        <begin position="491"/>
        <end position="502"/>
    </location>
</feature>
<feature type="transmembrane region" description="Helical" evidence="11">
    <location>
        <begin position="151"/>
        <end position="175"/>
    </location>
</feature>
<evidence type="ECO:0000313" key="12">
    <source>
        <dbReference type="EMBL" id="AUN96401.1"/>
    </source>
</evidence>
<dbReference type="GO" id="GO:0034707">
    <property type="term" value="C:chloride channel complex"/>
    <property type="evidence" value="ECO:0007669"/>
    <property type="project" value="UniProtKB-KW"/>
</dbReference>
<evidence type="ECO:0000256" key="8">
    <source>
        <dbReference type="ARBA" id="ARBA00023214"/>
    </source>
</evidence>
<dbReference type="KEGG" id="atw:C0099_08395"/>
<keyword evidence="13" id="KW-1185">Reference proteome</keyword>
<dbReference type="SUPFAM" id="SSF81340">
    <property type="entry name" value="Clc chloride channel"/>
    <property type="match status" value="1"/>
</dbReference>
<feature type="transmembrane region" description="Helical" evidence="11">
    <location>
        <begin position="223"/>
        <end position="245"/>
    </location>
</feature>
<feature type="region of interest" description="Disordered" evidence="10">
    <location>
        <begin position="430"/>
        <end position="502"/>
    </location>
</feature>
<keyword evidence="6 11" id="KW-0472">Membrane</keyword>
<dbReference type="OrthoDB" id="9767361at2"/>
<proteinExistence type="predicted"/>
<dbReference type="CDD" id="cd01034">
    <property type="entry name" value="EriC_like"/>
    <property type="match status" value="1"/>
</dbReference>